<dbReference type="AlphaFoldDB" id="B1ZWJ5"/>
<evidence type="ECO:0000259" key="6">
    <source>
        <dbReference type="PROSITE" id="PS51007"/>
    </source>
</evidence>
<evidence type="ECO:0000256" key="3">
    <source>
        <dbReference type="ARBA" id="ARBA00023004"/>
    </source>
</evidence>
<dbReference type="eggNOG" id="COG2133">
    <property type="taxonomic scope" value="Bacteria"/>
</dbReference>
<evidence type="ECO:0000256" key="2">
    <source>
        <dbReference type="ARBA" id="ARBA00022723"/>
    </source>
</evidence>
<evidence type="ECO:0000256" key="5">
    <source>
        <dbReference type="SAM" id="SignalP"/>
    </source>
</evidence>
<dbReference type="InterPro" id="IPR051459">
    <property type="entry name" value="Cytochrome_c-type_DH"/>
</dbReference>
<dbReference type="GO" id="GO:0046872">
    <property type="term" value="F:metal ion binding"/>
    <property type="evidence" value="ECO:0007669"/>
    <property type="project" value="UniProtKB-KW"/>
</dbReference>
<dbReference type="OrthoDB" id="9770043at2"/>
<keyword evidence="5" id="KW-0732">Signal</keyword>
<dbReference type="InterPro" id="IPR054539">
    <property type="entry name" value="Beta-prop_PDH"/>
</dbReference>
<dbReference type="Pfam" id="PF00034">
    <property type="entry name" value="Cytochrom_C"/>
    <property type="match status" value="1"/>
</dbReference>
<dbReference type="InterPro" id="IPR011041">
    <property type="entry name" value="Quinoprot_gluc/sorb_DH_b-prop"/>
</dbReference>
<accession>B1ZWJ5</accession>
<evidence type="ECO:0000256" key="1">
    <source>
        <dbReference type="ARBA" id="ARBA00022617"/>
    </source>
</evidence>
<dbReference type="RefSeq" id="WP_012372857.1">
    <property type="nucleotide sequence ID" value="NC_010571.1"/>
</dbReference>
<dbReference type="Gene3D" id="2.120.10.30">
    <property type="entry name" value="TolB, C-terminal domain"/>
    <property type="match status" value="1"/>
</dbReference>
<protein>
    <submittedName>
        <fullName evidence="7">Cytochrome c class I</fullName>
    </submittedName>
</protein>
<feature type="signal peptide" evidence="5">
    <location>
        <begin position="1"/>
        <end position="19"/>
    </location>
</feature>
<dbReference type="PANTHER" id="PTHR35008:SF4">
    <property type="entry name" value="BLL4482 PROTEIN"/>
    <property type="match status" value="1"/>
</dbReference>
<keyword evidence="3 4" id="KW-0408">Iron</keyword>
<keyword evidence="1 4" id="KW-0349">Heme</keyword>
<dbReference type="InterPro" id="IPR009056">
    <property type="entry name" value="Cyt_c-like_dom"/>
</dbReference>
<dbReference type="KEGG" id="ote:Oter_0027"/>
<feature type="chain" id="PRO_5002774982" evidence="5">
    <location>
        <begin position="20"/>
        <end position="548"/>
    </location>
</feature>
<dbReference type="STRING" id="452637.Oter_0027"/>
<proteinExistence type="predicted"/>
<dbReference type="Pfam" id="PF22807">
    <property type="entry name" value="TrAA12"/>
    <property type="match status" value="1"/>
</dbReference>
<evidence type="ECO:0000256" key="4">
    <source>
        <dbReference type="PROSITE-ProRule" id="PRU00433"/>
    </source>
</evidence>
<dbReference type="PANTHER" id="PTHR35008">
    <property type="entry name" value="BLL4482 PROTEIN-RELATED"/>
    <property type="match status" value="1"/>
</dbReference>
<dbReference type="Proteomes" id="UP000007013">
    <property type="component" value="Chromosome"/>
</dbReference>
<dbReference type="InterPro" id="IPR011042">
    <property type="entry name" value="6-blade_b-propeller_TolB-like"/>
</dbReference>
<sequence length="548" mass="59092">MQHFRYGLALSLLSVAAHAASMPNPDADNGGLTLPSGFRGLIVADDLMAGRGTGNAGDALRFLAVTPEGAVYAKTSRGGILALRDADGDGRFEQKQEFGSGGGTGIAVHDGWLYHSTDSAVYRYKLEPGQLVPTGEPQLIVSGLPNEFSHTSKAFAFDSQGRLLVETGSPHNVYSDGDRQLGAKGKDPTEYLKTHGGFWRFDPEKQNQKQSDGFHFSTGHRHSLAIAWQPVAKEFFMVMMGRDGLNTVAPDYYDTLDNAERVAEEMHRLKEGVNLGWPFTYWDPYKKARMINPEFGGDGRKRAEVGKYDEPLIAFPAHWAPLQMQFYTGTQFPERYRGGAFVAFHGSWNRAPLPQDGFNVCFVPFDAKGAPLGSYEVFAANAGPQRFRMGGVAVGPDGSLYISETDRGRIWRIMYVGEQAGTAAPAATVAAGAVKPAPASANAGGRQLYEQLCASCHMPDGSGAGAQQPPLAGSKVVSGNPEQLIAVVLHGPAEVLPPDRPKYGNVMPSFAVLGNQQVADLLSYVREVFGNRGTPVTPANVEAIRQQR</sequence>
<dbReference type="GO" id="GO:0009055">
    <property type="term" value="F:electron transfer activity"/>
    <property type="evidence" value="ECO:0007669"/>
    <property type="project" value="InterPro"/>
</dbReference>
<dbReference type="eggNOG" id="COG2010">
    <property type="taxonomic scope" value="Bacteria"/>
</dbReference>
<dbReference type="HOGENOM" id="CLU_024435_3_1_0"/>
<reference evidence="7 8" key="1">
    <citation type="journal article" date="2011" name="J. Bacteriol.">
        <title>Genome sequence of the verrucomicrobium Opitutus terrae PB90-1, an abundant inhabitant of rice paddy soil ecosystems.</title>
        <authorList>
            <person name="van Passel M.W."/>
            <person name="Kant R."/>
            <person name="Palva A."/>
            <person name="Copeland A."/>
            <person name="Lucas S."/>
            <person name="Lapidus A."/>
            <person name="Glavina del Rio T."/>
            <person name="Pitluck S."/>
            <person name="Goltsman E."/>
            <person name="Clum A."/>
            <person name="Sun H."/>
            <person name="Schmutz J."/>
            <person name="Larimer F.W."/>
            <person name="Land M.L."/>
            <person name="Hauser L."/>
            <person name="Kyrpides N."/>
            <person name="Mikhailova N."/>
            <person name="Richardson P.P."/>
            <person name="Janssen P.H."/>
            <person name="de Vos W.M."/>
            <person name="Smidt H."/>
        </authorList>
    </citation>
    <scope>NUCLEOTIDE SEQUENCE [LARGE SCALE GENOMIC DNA]</scope>
    <source>
        <strain evidence="8">DSM 11246 / JCM 15787 / PB90-1</strain>
    </source>
</reference>
<dbReference type="SUPFAM" id="SSF50952">
    <property type="entry name" value="Soluble quinoprotein glucose dehydrogenase"/>
    <property type="match status" value="1"/>
</dbReference>
<name>B1ZWJ5_OPITP</name>
<evidence type="ECO:0000313" key="8">
    <source>
        <dbReference type="Proteomes" id="UP000007013"/>
    </source>
</evidence>
<keyword evidence="2 4" id="KW-0479">Metal-binding</keyword>
<dbReference type="InterPro" id="IPR036909">
    <property type="entry name" value="Cyt_c-like_dom_sf"/>
</dbReference>
<keyword evidence="8" id="KW-1185">Reference proteome</keyword>
<gene>
    <name evidence="7" type="ordered locus">Oter_0027</name>
</gene>
<feature type="domain" description="Cytochrome c" evidence="6">
    <location>
        <begin position="440"/>
        <end position="529"/>
    </location>
</feature>
<dbReference type="PROSITE" id="PS51007">
    <property type="entry name" value="CYTC"/>
    <property type="match status" value="1"/>
</dbReference>
<dbReference type="SUPFAM" id="SSF46626">
    <property type="entry name" value="Cytochrome c"/>
    <property type="match status" value="1"/>
</dbReference>
<dbReference type="GO" id="GO:0020037">
    <property type="term" value="F:heme binding"/>
    <property type="evidence" value="ECO:0007669"/>
    <property type="project" value="InterPro"/>
</dbReference>
<organism evidence="7 8">
    <name type="scientific">Opitutus terrae (strain DSM 11246 / JCM 15787 / PB90-1)</name>
    <dbReference type="NCBI Taxonomy" id="452637"/>
    <lineage>
        <taxon>Bacteria</taxon>
        <taxon>Pseudomonadati</taxon>
        <taxon>Verrucomicrobiota</taxon>
        <taxon>Opitutia</taxon>
        <taxon>Opitutales</taxon>
        <taxon>Opitutaceae</taxon>
        <taxon>Opitutus</taxon>
    </lineage>
</organism>
<evidence type="ECO:0000313" key="7">
    <source>
        <dbReference type="EMBL" id="ACB73319.1"/>
    </source>
</evidence>
<dbReference type="Gene3D" id="1.10.760.10">
    <property type="entry name" value="Cytochrome c-like domain"/>
    <property type="match status" value="1"/>
</dbReference>
<dbReference type="EMBL" id="CP001032">
    <property type="protein sequence ID" value="ACB73319.1"/>
    <property type="molecule type" value="Genomic_DNA"/>
</dbReference>